<dbReference type="AlphaFoldDB" id="A0A9X1RV08"/>
<evidence type="ECO:0000313" key="1">
    <source>
        <dbReference type="EMBL" id="MCG5076382.1"/>
    </source>
</evidence>
<reference evidence="1" key="1">
    <citation type="submission" date="2022-01" db="EMBL/GenBank/DDBJ databases">
        <title>Genome sequence and assembly of Parabukholderia sp. RG36.</title>
        <authorList>
            <person name="Chhetri G."/>
        </authorList>
    </citation>
    <scope>NUCLEOTIDE SEQUENCE</scope>
    <source>
        <strain evidence="1">RG36</strain>
    </source>
</reference>
<accession>A0A9X1RV08</accession>
<dbReference type="Proteomes" id="UP001139308">
    <property type="component" value="Unassembled WGS sequence"/>
</dbReference>
<dbReference type="RefSeq" id="WP_238466265.1">
    <property type="nucleotide sequence ID" value="NZ_JAKLJA010000023.1"/>
</dbReference>
<comment type="caution">
    <text evidence="1">The sequence shown here is derived from an EMBL/GenBank/DDBJ whole genome shotgun (WGS) entry which is preliminary data.</text>
</comment>
<name>A0A9X1RV08_9BURK</name>
<evidence type="ECO:0000313" key="2">
    <source>
        <dbReference type="Proteomes" id="UP001139308"/>
    </source>
</evidence>
<keyword evidence="2" id="KW-1185">Reference proteome</keyword>
<sequence>METRLDTFNGWQMKATVASRLTPAGEAAYFVVEPPTYKESSTGVPEIPANTQCIEGTFDDLDDAFRAAFDVCRRAIEQAERSRNVQKFN</sequence>
<dbReference type="EMBL" id="JAKLJA010000023">
    <property type="protein sequence ID" value="MCG5076382.1"/>
    <property type="molecule type" value="Genomic_DNA"/>
</dbReference>
<organism evidence="1 2">
    <name type="scientific">Paraburkholderia tagetis</name>
    <dbReference type="NCBI Taxonomy" id="2913261"/>
    <lineage>
        <taxon>Bacteria</taxon>
        <taxon>Pseudomonadati</taxon>
        <taxon>Pseudomonadota</taxon>
        <taxon>Betaproteobacteria</taxon>
        <taxon>Burkholderiales</taxon>
        <taxon>Burkholderiaceae</taxon>
        <taxon>Paraburkholderia</taxon>
    </lineage>
</organism>
<protein>
    <submittedName>
        <fullName evidence="1">Uncharacterized protein</fullName>
    </submittedName>
</protein>
<gene>
    <name evidence="1" type="ORF">L5014_23905</name>
</gene>
<proteinExistence type="predicted"/>